<dbReference type="Proteomes" id="UP001057402">
    <property type="component" value="Chromosome 6"/>
</dbReference>
<protein>
    <submittedName>
        <fullName evidence="1">Uncharacterized protein</fullName>
    </submittedName>
</protein>
<name>A0ACB9QF63_9MYRT</name>
<evidence type="ECO:0000313" key="1">
    <source>
        <dbReference type="EMBL" id="KAI4365402.1"/>
    </source>
</evidence>
<gene>
    <name evidence="1" type="ORF">MLD38_021388</name>
</gene>
<keyword evidence="2" id="KW-1185">Reference proteome</keyword>
<dbReference type="EMBL" id="CM042885">
    <property type="protein sequence ID" value="KAI4365402.1"/>
    <property type="molecule type" value="Genomic_DNA"/>
</dbReference>
<proteinExistence type="predicted"/>
<evidence type="ECO:0000313" key="2">
    <source>
        <dbReference type="Proteomes" id="UP001057402"/>
    </source>
</evidence>
<reference evidence="2" key="1">
    <citation type="journal article" date="2023" name="Front. Plant Sci.">
        <title>Chromosomal-level genome assembly of Melastoma candidum provides insights into trichome evolution.</title>
        <authorList>
            <person name="Zhong Y."/>
            <person name="Wu W."/>
            <person name="Sun C."/>
            <person name="Zou P."/>
            <person name="Liu Y."/>
            <person name="Dai S."/>
            <person name="Zhou R."/>
        </authorList>
    </citation>
    <scope>NUCLEOTIDE SEQUENCE [LARGE SCALE GENOMIC DNA]</scope>
</reference>
<sequence length="99" mass="11134">MCSSRCIQSQSTSVHVWTFVAVIQRIDACKTVYKPESARDLSFHRKELEPELSVMAMPPALSPPSALRYCYAKLFCVSLVVILHVILSRRLLVCGHEQG</sequence>
<accession>A0ACB9QF63</accession>
<comment type="caution">
    <text evidence="1">The sequence shown here is derived from an EMBL/GenBank/DDBJ whole genome shotgun (WGS) entry which is preliminary data.</text>
</comment>
<organism evidence="1 2">
    <name type="scientific">Melastoma candidum</name>
    <dbReference type="NCBI Taxonomy" id="119954"/>
    <lineage>
        <taxon>Eukaryota</taxon>
        <taxon>Viridiplantae</taxon>
        <taxon>Streptophyta</taxon>
        <taxon>Embryophyta</taxon>
        <taxon>Tracheophyta</taxon>
        <taxon>Spermatophyta</taxon>
        <taxon>Magnoliopsida</taxon>
        <taxon>eudicotyledons</taxon>
        <taxon>Gunneridae</taxon>
        <taxon>Pentapetalae</taxon>
        <taxon>rosids</taxon>
        <taxon>malvids</taxon>
        <taxon>Myrtales</taxon>
        <taxon>Melastomataceae</taxon>
        <taxon>Melastomatoideae</taxon>
        <taxon>Melastomateae</taxon>
        <taxon>Melastoma</taxon>
    </lineage>
</organism>